<gene>
    <name evidence="2" type="ORF">S01H4_06327</name>
</gene>
<evidence type="ECO:0000313" key="2">
    <source>
        <dbReference type="EMBL" id="GAG74030.1"/>
    </source>
</evidence>
<comment type="caution">
    <text evidence="2">The sequence shown here is derived from an EMBL/GenBank/DDBJ whole genome shotgun (WGS) entry which is preliminary data.</text>
</comment>
<reference evidence="2" key="1">
    <citation type="journal article" date="2014" name="Front. Microbiol.">
        <title>High frequency of phylogenetically diverse reductive dehalogenase-homologous genes in deep subseafloor sedimentary metagenomes.</title>
        <authorList>
            <person name="Kawai M."/>
            <person name="Futagami T."/>
            <person name="Toyoda A."/>
            <person name="Takaki Y."/>
            <person name="Nishi S."/>
            <person name="Hori S."/>
            <person name="Arai W."/>
            <person name="Tsubouchi T."/>
            <person name="Morono Y."/>
            <person name="Uchiyama I."/>
            <person name="Ito T."/>
            <person name="Fujiyama A."/>
            <person name="Inagaki F."/>
            <person name="Takami H."/>
        </authorList>
    </citation>
    <scope>NUCLEOTIDE SEQUENCE</scope>
    <source>
        <strain evidence="2">Expedition CK06-06</strain>
    </source>
</reference>
<feature type="region of interest" description="Disordered" evidence="1">
    <location>
        <begin position="48"/>
        <end position="69"/>
    </location>
</feature>
<dbReference type="AlphaFoldDB" id="X0ZW53"/>
<organism evidence="2">
    <name type="scientific">marine sediment metagenome</name>
    <dbReference type="NCBI Taxonomy" id="412755"/>
    <lineage>
        <taxon>unclassified sequences</taxon>
        <taxon>metagenomes</taxon>
        <taxon>ecological metagenomes</taxon>
    </lineage>
</organism>
<evidence type="ECO:0000256" key="1">
    <source>
        <dbReference type="SAM" id="MobiDB-lite"/>
    </source>
</evidence>
<protein>
    <submittedName>
        <fullName evidence="2">Uncharacterized protein</fullName>
    </submittedName>
</protein>
<accession>X0ZW53</accession>
<sequence length="69" mass="7702">MYMRRTALLKLKKPKVGRCIPVMSEIIEECLYISFDLSTIAGKLSGIGKRDHRPKAHVRVGSDESQATA</sequence>
<proteinExistence type="predicted"/>
<name>X0ZW53_9ZZZZ</name>
<dbReference type="EMBL" id="BART01001935">
    <property type="protein sequence ID" value="GAG74030.1"/>
    <property type="molecule type" value="Genomic_DNA"/>
</dbReference>